<dbReference type="InterPro" id="IPR040256">
    <property type="entry name" value="At4g02000-like"/>
</dbReference>
<dbReference type="Pfam" id="PF14111">
    <property type="entry name" value="DUF4283"/>
    <property type="match status" value="1"/>
</dbReference>
<keyword evidence="1" id="KW-0863">Zinc-finger</keyword>
<protein>
    <recommendedName>
        <fullName evidence="3">CCHC-type domain-containing protein</fullName>
    </recommendedName>
</protein>
<name>A0ABD3E7X1_9LAMI</name>
<evidence type="ECO:0000259" key="3">
    <source>
        <dbReference type="PROSITE" id="PS50158"/>
    </source>
</evidence>
<keyword evidence="5" id="KW-1185">Reference proteome</keyword>
<dbReference type="SUPFAM" id="SSF57756">
    <property type="entry name" value="Retrovirus zinc finger-like domains"/>
    <property type="match status" value="1"/>
</dbReference>
<keyword evidence="1" id="KW-0862">Zinc</keyword>
<feature type="compositionally biased region" description="Acidic residues" evidence="2">
    <location>
        <begin position="526"/>
        <end position="540"/>
    </location>
</feature>
<dbReference type="EMBL" id="JAVIJP010000007">
    <property type="protein sequence ID" value="KAL3650570.1"/>
    <property type="molecule type" value="Genomic_DNA"/>
</dbReference>
<proteinExistence type="predicted"/>
<reference evidence="5" key="1">
    <citation type="journal article" date="2024" name="IScience">
        <title>Strigolactones Initiate the Formation of Haustorium-like Structures in Castilleja.</title>
        <authorList>
            <person name="Buerger M."/>
            <person name="Peterson D."/>
            <person name="Chory J."/>
        </authorList>
    </citation>
    <scope>NUCLEOTIDE SEQUENCE [LARGE SCALE GENOMIC DNA]</scope>
</reference>
<feature type="compositionally biased region" description="Polar residues" evidence="2">
    <location>
        <begin position="574"/>
        <end position="584"/>
    </location>
</feature>
<dbReference type="Proteomes" id="UP001632038">
    <property type="component" value="Unassembled WGS sequence"/>
</dbReference>
<organism evidence="4 5">
    <name type="scientific">Castilleja foliolosa</name>
    <dbReference type="NCBI Taxonomy" id="1961234"/>
    <lineage>
        <taxon>Eukaryota</taxon>
        <taxon>Viridiplantae</taxon>
        <taxon>Streptophyta</taxon>
        <taxon>Embryophyta</taxon>
        <taxon>Tracheophyta</taxon>
        <taxon>Spermatophyta</taxon>
        <taxon>Magnoliopsida</taxon>
        <taxon>eudicotyledons</taxon>
        <taxon>Gunneridae</taxon>
        <taxon>Pentapetalae</taxon>
        <taxon>asterids</taxon>
        <taxon>lamiids</taxon>
        <taxon>Lamiales</taxon>
        <taxon>Orobanchaceae</taxon>
        <taxon>Pedicularideae</taxon>
        <taxon>Castillejinae</taxon>
        <taxon>Castilleja</taxon>
    </lineage>
</organism>
<dbReference type="PROSITE" id="PS50158">
    <property type="entry name" value="ZF_CCHC"/>
    <property type="match status" value="1"/>
</dbReference>
<dbReference type="Gene3D" id="4.10.60.10">
    <property type="entry name" value="Zinc finger, CCHC-type"/>
    <property type="match status" value="1"/>
</dbReference>
<dbReference type="InterPro" id="IPR001878">
    <property type="entry name" value="Znf_CCHC"/>
</dbReference>
<feature type="region of interest" description="Disordered" evidence="2">
    <location>
        <begin position="522"/>
        <end position="584"/>
    </location>
</feature>
<feature type="domain" description="CCHC-type" evidence="3">
    <location>
        <begin position="252"/>
        <end position="267"/>
    </location>
</feature>
<dbReference type="PANTHER" id="PTHR31286">
    <property type="entry name" value="GLYCINE-RICH CELL WALL STRUCTURAL PROTEIN 1.8-LIKE"/>
    <property type="match status" value="1"/>
</dbReference>
<accession>A0ABD3E7X1</accession>
<gene>
    <name evidence="4" type="ORF">CASFOL_006973</name>
</gene>
<evidence type="ECO:0000256" key="1">
    <source>
        <dbReference type="PROSITE-ProRule" id="PRU00047"/>
    </source>
</evidence>
<dbReference type="InterPro" id="IPR036875">
    <property type="entry name" value="Znf_CCHC_sf"/>
</dbReference>
<comment type="caution">
    <text evidence="4">The sequence shown here is derived from an EMBL/GenBank/DDBJ whole genome shotgun (WGS) entry which is preliminary data.</text>
</comment>
<feature type="compositionally biased region" description="Polar residues" evidence="2">
    <location>
        <begin position="475"/>
        <end position="489"/>
    </location>
</feature>
<dbReference type="AlphaFoldDB" id="A0ABD3E7X1"/>
<dbReference type="InterPro" id="IPR025836">
    <property type="entry name" value="Zn_knuckle_CX2CX4HX4C"/>
</dbReference>
<evidence type="ECO:0000256" key="2">
    <source>
        <dbReference type="SAM" id="MobiDB-lite"/>
    </source>
</evidence>
<sequence length="584" mass="65030">MRSQQFKSSSHNVRIIPQNFLSLREFSLKREPLALLSSSSPPLSFCILMTDPEQGPDSLPFTKIQIDEPQKPQPPKDNEHIEAAIIAKILTTKTINMNAFKSTIIKAWSVIGKVTTNPLQENTMAFIFDDKRDQEKVLNSTWTFRDHQVIIAEWPKEKALSDIDLAKTKFWIHVFGIPVAWIDYEMATNIGNLVGSFVKADLSTSAHKWRKSLRIQVDIDISKPLTTVMLIGSNGRKKILLEIRYERLTDICYKCGKIGHKATNCPDNLEFSDESTPNPKYGPWMKAENSHIQHPKYQVHIPASEREVMDTNEKEMEENKLILAKNLDPIFMSVDGEGKSTAGKSLSDGGGGATTVEEGAVPKAAETAADELTETSDKMDICQKIALKRATNGRDEILQDICEGTNDLKVENGPRAPSCELAITCANNKEMGKQIGPGLDIGPCETQPTKTNQGKKRKEMDQVKVNHSCKKGPAHSNTDNNHGTGFSSHNHIATKSLNLIQSPNIHLSKKLKFEPAIREKEKVIDKEEDGSDFEQTDSELIDTGKAQGKTERAHIYSITRENANSPKLHKIEGNKQTGNTINEG</sequence>
<dbReference type="SMART" id="SM00343">
    <property type="entry name" value="ZnF_C2HC"/>
    <property type="match status" value="1"/>
</dbReference>
<dbReference type="Pfam" id="PF14392">
    <property type="entry name" value="zf-CCHC_4"/>
    <property type="match status" value="1"/>
</dbReference>
<dbReference type="PANTHER" id="PTHR31286:SF167">
    <property type="entry name" value="OS09G0268800 PROTEIN"/>
    <property type="match status" value="1"/>
</dbReference>
<dbReference type="GO" id="GO:0008270">
    <property type="term" value="F:zinc ion binding"/>
    <property type="evidence" value="ECO:0007669"/>
    <property type="project" value="UniProtKB-KW"/>
</dbReference>
<feature type="region of interest" description="Disordered" evidence="2">
    <location>
        <begin position="437"/>
        <end position="489"/>
    </location>
</feature>
<keyword evidence="1" id="KW-0479">Metal-binding</keyword>
<evidence type="ECO:0000313" key="5">
    <source>
        <dbReference type="Proteomes" id="UP001632038"/>
    </source>
</evidence>
<evidence type="ECO:0000313" key="4">
    <source>
        <dbReference type="EMBL" id="KAL3650570.1"/>
    </source>
</evidence>
<dbReference type="InterPro" id="IPR025558">
    <property type="entry name" value="DUF4283"/>
</dbReference>